<evidence type="ECO:0000313" key="2">
    <source>
        <dbReference type="Proteomes" id="UP001597546"/>
    </source>
</evidence>
<dbReference type="EMBL" id="JBHULV010000024">
    <property type="protein sequence ID" value="MFD2731712.1"/>
    <property type="molecule type" value="Genomic_DNA"/>
</dbReference>
<evidence type="ECO:0000313" key="1">
    <source>
        <dbReference type="EMBL" id="MFD2731712.1"/>
    </source>
</evidence>
<dbReference type="Proteomes" id="UP001597546">
    <property type="component" value="Unassembled WGS sequence"/>
</dbReference>
<proteinExistence type="predicted"/>
<organism evidence="1 2">
    <name type="scientific">Pedobacter alpinus</name>
    <dbReference type="NCBI Taxonomy" id="1590643"/>
    <lineage>
        <taxon>Bacteria</taxon>
        <taxon>Pseudomonadati</taxon>
        <taxon>Bacteroidota</taxon>
        <taxon>Sphingobacteriia</taxon>
        <taxon>Sphingobacteriales</taxon>
        <taxon>Sphingobacteriaceae</taxon>
        <taxon>Pedobacter</taxon>
    </lineage>
</organism>
<reference evidence="2" key="1">
    <citation type="journal article" date="2019" name="Int. J. Syst. Evol. Microbiol.">
        <title>The Global Catalogue of Microorganisms (GCM) 10K type strain sequencing project: providing services to taxonomists for standard genome sequencing and annotation.</title>
        <authorList>
            <consortium name="The Broad Institute Genomics Platform"/>
            <consortium name="The Broad Institute Genome Sequencing Center for Infectious Disease"/>
            <person name="Wu L."/>
            <person name="Ma J."/>
        </authorList>
    </citation>
    <scope>NUCLEOTIDE SEQUENCE [LARGE SCALE GENOMIC DNA]</scope>
    <source>
        <strain evidence="2">KCTC 42456</strain>
    </source>
</reference>
<keyword evidence="2" id="KW-1185">Reference proteome</keyword>
<name>A0ABW5TR02_9SPHI</name>
<sequence length="53" mass="5998">MKTTIKELEVDFIGGQEPLTVQEEKALSAYFKNKKSKKALLTEKGKTKLQDVN</sequence>
<accession>A0ABW5TR02</accession>
<gene>
    <name evidence="1" type="ORF">ACFSSE_08325</name>
</gene>
<comment type="caution">
    <text evidence="1">The sequence shown here is derived from an EMBL/GenBank/DDBJ whole genome shotgun (WGS) entry which is preliminary data.</text>
</comment>
<protein>
    <submittedName>
        <fullName evidence="1">Uncharacterized protein</fullName>
    </submittedName>
</protein>
<dbReference type="RefSeq" id="WP_379045816.1">
    <property type="nucleotide sequence ID" value="NZ_JBHSKW010000056.1"/>
</dbReference>